<name>A0A9E7N9T8_9EURY</name>
<keyword evidence="2" id="KW-1185">Reference proteome</keyword>
<accession>A0A9E7N9T8</accession>
<dbReference type="NCBIfam" id="TIGR01409">
    <property type="entry name" value="TAT_signal_seq"/>
    <property type="match status" value="1"/>
</dbReference>
<dbReference type="RefSeq" id="WP_254156785.1">
    <property type="nucleotide sequence ID" value="NZ_CP100355.1"/>
</dbReference>
<dbReference type="KEGG" id="sawl:NGM29_13270"/>
<dbReference type="InterPro" id="IPR019546">
    <property type="entry name" value="TAT_signal_bac_arc"/>
</dbReference>
<protein>
    <submittedName>
        <fullName evidence="1">Twin-arginine translocation signal domain-containing protein</fullName>
    </submittedName>
</protein>
<gene>
    <name evidence="1" type="ORF">NGM29_13270</name>
</gene>
<dbReference type="InterPro" id="IPR006311">
    <property type="entry name" value="TAT_signal"/>
</dbReference>
<dbReference type="PROSITE" id="PS51318">
    <property type="entry name" value="TAT"/>
    <property type="match status" value="1"/>
</dbReference>
<dbReference type="EMBL" id="CP100355">
    <property type="protein sequence ID" value="UTF52747.1"/>
    <property type="molecule type" value="Genomic_DNA"/>
</dbReference>
<sequence length="350" mass="39927">MTTNTNTISRRDAMKGAGAAAGVLAGVPQLTRIVSATDSGDPELTLFGTIPSDGQIDVTVEEYDTEGSESPLNTETVTVTDTGSAHPLENIDGAGSYYYVHDGTLTRESDSPELETLRLEIPADPEDFDNVDYTDVLEWEHKAESTTIEYDEWYLRNYQPQLNMALEERDRMNGMYAYVARSEEENTDVLCYWVYLDRESEADEKIRTGSDLGDHQPIYVFVNDAGKVEKIVYSAFHWYTATITPGPDVLWQDRKDDPAHAAFEMTPHGHFMFNATEPGDFYELKPWPEVRDVWKNNTFYSRSKPNTIENPWEIGAHDHWWAESFDTLYDRLYVKLGQWFGWYGADEADL</sequence>
<proteinExistence type="predicted"/>
<organism evidence="1 2">
    <name type="scientific">Natronosalvus rutilus</name>
    <dbReference type="NCBI Taxonomy" id="2953753"/>
    <lineage>
        <taxon>Archaea</taxon>
        <taxon>Methanobacteriati</taxon>
        <taxon>Methanobacteriota</taxon>
        <taxon>Stenosarchaea group</taxon>
        <taxon>Halobacteria</taxon>
        <taxon>Halobacteriales</taxon>
        <taxon>Natrialbaceae</taxon>
        <taxon>Natronosalvus</taxon>
    </lineage>
</organism>
<evidence type="ECO:0000313" key="2">
    <source>
        <dbReference type="Proteomes" id="UP001056855"/>
    </source>
</evidence>
<dbReference type="GeneID" id="73291034"/>
<dbReference type="Proteomes" id="UP001056855">
    <property type="component" value="Chromosome"/>
</dbReference>
<reference evidence="1" key="1">
    <citation type="submission" date="2022-06" db="EMBL/GenBank/DDBJ databases">
        <title>Diverse halophilic archaea isolated from saline environments.</title>
        <authorList>
            <person name="Cui H.-L."/>
        </authorList>
    </citation>
    <scope>NUCLEOTIDE SEQUENCE</scope>
    <source>
        <strain evidence="1">WLHS1</strain>
    </source>
</reference>
<dbReference type="AlphaFoldDB" id="A0A9E7N9T8"/>
<evidence type="ECO:0000313" key="1">
    <source>
        <dbReference type="EMBL" id="UTF52747.1"/>
    </source>
</evidence>